<dbReference type="Proteomes" id="UP000316659">
    <property type="component" value="Unassembled WGS sequence"/>
</dbReference>
<sequence length="1268" mass="130782">MRTPVHTPRTRRRRRGLAAVVGASLAVGAALPVTAAGAADRAPTQSAAAATEEPSGTPVLHPTPGTYLDGTVTVTAQPVLAGDPVRELAVDGQPLAGATATPATSRLLFDVGSNSIEKRYGSHVLVNGTRLELDRDMVSERVALDVPNDLLVQGENAVRFVVGAVPTSCGSNYDDFDVTEVSLELLGEVADGSGNRFTYQFGDGSCGTNTSRVVTADLTFTVAQDPAATTGLAAELDTTTLENGAHTLTATTASGQTATSGVTVNNSAPGAPALTPADGELLNGTRTVLATPPAGGDAPTGIEVDGAPLTTTTTLGAGSSQFVFSVGSNSIEARYTNHLLVNGQRIDLVDRDYVSETVRVDVPNAFLAAGRNTVRFVTGTYPTACGDNRDDFAISGIGLEPSHGTATPVDVASSYSLGDGDCGSSTTKPREAVLTFDVVPAADAPAPGLRAELDTAAVADGEHVLTSSTAAGATARRTVTTDNTGPAVVASTPAAGAELATATSLAVELTDASGVLEGPSVTLDGEVVETGALVGPGLEPGAHALVVTATDVLGNASSHEIGFTSLGVPDVPTDLMPATGTTGVEGSVELGARVSAPGGGDVTATFARAEVRSPVVAAQGETAEVPTDVLHVEGESPADVDALVPGDGATLDAAPAADVAFQRFEIPAEGDVAGQTVRWDGVIDPQRLATLHVWDGAAWEALVSARGAVEGPTSLTATLSARHATQGTVHVLVTGTDPFADDIDDGVGTEEPTSFADRDAYDFSMVHFTDTQYLSEGAVEQETAEERAVWAKTYTDLVQWVVDNADERGIEYVAHTGDIVENYTRTPADDAMVAQVRGEYEFSSSAQRLLDDAGIPNGVLAGNHDNLTGSDNGPGALYNAYYGPERYEALSAGWQDASYGGPWREGDNQNHYDLFTAGGLDFVAVYLSYGVTDEEAAWADGVLEQFADRNAILLAHDYLAPSTNPDGRGAPFSTPDGRLLYSKVVEPNPNVFLVLSGHEHGVGINVKRDVGTPGNGVVELLADYQFYEVTAQEAGLTEIGGYAPDQGLRLGSSYLRLLQFDVDRSELVVDTYSPWLENFGATEYDDRQRYNGLEDDFTVPVDLTTRTTTLVTDAVALYAPAEEIGSVSVPSGEVARVTWDGLDAGALHAWVVTATSAGGGTAVSPVTTFTTASAQDGLVVSTTARSQCLAGKAYVAVRALNADTVPVDVTLSTPYGERTVTGVQPGASAYQSFAVRSTQVAAGSVHVAATGDGRTFAGDVAFDALSCG</sequence>
<dbReference type="InterPro" id="IPR004843">
    <property type="entry name" value="Calcineurin-like_PHP"/>
</dbReference>
<evidence type="ECO:0000256" key="2">
    <source>
        <dbReference type="SAM" id="SignalP"/>
    </source>
</evidence>
<name>A0A4Y4E3H6_CELCE</name>
<dbReference type="InterPro" id="IPR006311">
    <property type="entry name" value="TAT_signal"/>
</dbReference>
<gene>
    <name evidence="4" type="ORF">CCE02nite_12200</name>
</gene>
<reference evidence="4 5" key="1">
    <citation type="submission" date="2019-06" db="EMBL/GenBank/DDBJ databases">
        <title>Whole genome shotgun sequence of Cellulosimicrobium cellulans NBRC 15516.</title>
        <authorList>
            <person name="Hosoyama A."/>
            <person name="Uohara A."/>
            <person name="Ohji S."/>
            <person name="Ichikawa N."/>
        </authorList>
    </citation>
    <scope>NUCLEOTIDE SEQUENCE [LARGE SCALE GENOMIC DNA]</scope>
    <source>
        <strain evidence="4 5">NBRC 15516</strain>
    </source>
</reference>
<dbReference type="RefSeq" id="WP_141388750.1">
    <property type="nucleotide sequence ID" value="NZ_BJNZ01000005.1"/>
</dbReference>
<dbReference type="PANTHER" id="PTHR43143:SF5">
    <property type="entry name" value="SECRETED PROTEIN"/>
    <property type="match status" value="1"/>
</dbReference>
<comment type="caution">
    <text evidence="4">The sequence shown here is derived from an EMBL/GenBank/DDBJ whole genome shotgun (WGS) entry which is preliminary data.</text>
</comment>
<proteinExistence type="predicted"/>
<feature type="domain" description="Calcineurin-like phosphoesterase" evidence="3">
    <location>
        <begin position="766"/>
        <end position="1000"/>
    </location>
</feature>
<organism evidence="4 5">
    <name type="scientific">Cellulosimicrobium cellulans</name>
    <name type="common">Arthrobacter luteus</name>
    <dbReference type="NCBI Taxonomy" id="1710"/>
    <lineage>
        <taxon>Bacteria</taxon>
        <taxon>Bacillati</taxon>
        <taxon>Actinomycetota</taxon>
        <taxon>Actinomycetes</taxon>
        <taxon>Micrococcales</taxon>
        <taxon>Promicromonosporaceae</taxon>
        <taxon>Cellulosimicrobium</taxon>
    </lineage>
</organism>
<dbReference type="EMBL" id="BJNZ01000005">
    <property type="protein sequence ID" value="GED09221.1"/>
    <property type="molecule type" value="Genomic_DNA"/>
</dbReference>
<feature type="chain" id="PRO_5021368148" description="Calcineurin-like phosphoesterase domain-containing protein" evidence="2">
    <location>
        <begin position="39"/>
        <end position="1268"/>
    </location>
</feature>
<keyword evidence="2" id="KW-0732">Signal</keyword>
<feature type="region of interest" description="Disordered" evidence="1">
    <location>
        <begin position="44"/>
        <end position="65"/>
    </location>
</feature>
<dbReference type="InterPro" id="IPR029052">
    <property type="entry name" value="Metallo-depent_PP-like"/>
</dbReference>
<dbReference type="AlphaFoldDB" id="A0A4Y4E3H6"/>
<dbReference type="PROSITE" id="PS51318">
    <property type="entry name" value="TAT"/>
    <property type="match status" value="1"/>
</dbReference>
<evidence type="ECO:0000313" key="5">
    <source>
        <dbReference type="Proteomes" id="UP000316659"/>
    </source>
</evidence>
<evidence type="ECO:0000256" key="1">
    <source>
        <dbReference type="SAM" id="MobiDB-lite"/>
    </source>
</evidence>
<accession>A0A4Y4E3H6</accession>
<dbReference type="InterPro" id="IPR051918">
    <property type="entry name" value="STPP_CPPED1"/>
</dbReference>
<dbReference type="PANTHER" id="PTHR43143">
    <property type="entry name" value="METALLOPHOSPHOESTERASE, CALCINEURIN SUPERFAMILY"/>
    <property type="match status" value="1"/>
</dbReference>
<evidence type="ECO:0000313" key="4">
    <source>
        <dbReference type="EMBL" id="GED09221.1"/>
    </source>
</evidence>
<dbReference type="SUPFAM" id="SSF56300">
    <property type="entry name" value="Metallo-dependent phosphatases"/>
    <property type="match status" value="1"/>
</dbReference>
<dbReference type="Pfam" id="PF00149">
    <property type="entry name" value="Metallophos"/>
    <property type="match status" value="1"/>
</dbReference>
<protein>
    <recommendedName>
        <fullName evidence="3">Calcineurin-like phosphoesterase domain-containing protein</fullName>
    </recommendedName>
</protein>
<dbReference type="GO" id="GO:0016787">
    <property type="term" value="F:hydrolase activity"/>
    <property type="evidence" value="ECO:0007669"/>
    <property type="project" value="InterPro"/>
</dbReference>
<feature type="signal peptide" evidence="2">
    <location>
        <begin position="1"/>
        <end position="38"/>
    </location>
</feature>
<evidence type="ECO:0000259" key="3">
    <source>
        <dbReference type="Pfam" id="PF00149"/>
    </source>
</evidence>
<dbReference type="Gene3D" id="3.60.21.10">
    <property type="match status" value="1"/>
</dbReference>